<dbReference type="SUPFAM" id="SSF89562">
    <property type="entry name" value="RraA-like"/>
    <property type="match status" value="1"/>
</dbReference>
<evidence type="ECO:0000313" key="1">
    <source>
        <dbReference type="EMBL" id="SVA85941.1"/>
    </source>
</evidence>
<evidence type="ECO:0008006" key="2">
    <source>
        <dbReference type="Google" id="ProtNLM"/>
    </source>
</evidence>
<dbReference type="AlphaFoldDB" id="A0A381ZAH2"/>
<dbReference type="Gene3D" id="3.50.30.40">
    <property type="entry name" value="Ribonuclease E inhibitor RraA/RraA-like"/>
    <property type="match status" value="1"/>
</dbReference>
<gene>
    <name evidence="1" type="ORF">METZ01_LOCUS138795</name>
</gene>
<feature type="non-terminal residue" evidence="1">
    <location>
        <position position="133"/>
    </location>
</feature>
<reference evidence="1" key="1">
    <citation type="submission" date="2018-05" db="EMBL/GenBank/DDBJ databases">
        <authorList>
            <person name="Lanie J.A."/>
            <person name="Ng W.-L."/>
            <person name="Kazmierczak K.M."/>
            <person name="Andrzejewski T.M."/>
            <person name="Davidsen T.M."/>
            <person name="Wayne K.J."/>
            <person name="Tettelin H."/>
            <person name="Glass J.I."/>
            <person name="Rusch D."/>
            <person name="Podicherti R."/>
            <person name="Tsui H.-C.T."/>
            <person name="Winkler M.E."/>
        </authorList>
    </citation>
    <scope>NUCLEOTIDE SEQUENCE</scope>
</reference>
<proteinExistence type="predicted"/>
<sequence length="133" mass="14746">MTSTDDTSRFEMMKKELYSSVIADAMDSHGYRDRILRHDIRPLYPEAIVVGRSMTVLSVDVFEIPDEPYKLELEAVDSLKEGDVLVAQTNGSVRSSLWGELLSTAACARGARGAVIDGFTRDTKTIIEMGFPL</sequence>
<accession>A0A381ZAH2</accession>
<dbReference type="InterPro" id="IPR005493">
    <property type="entry name" value="RraA/RraA-like"/>
</dbReference>
<protein>
    <recommendedName>
        <fullName evidence="2">Dimethylmenaquinone methyltransferase</fullName>
    </recommendedName>
</protein>
<organism evidence="1">
    <name type="scientific">marine metagenome</name>
    <dbReference type="NCBI Taxonomy" id="408172"/>
    <lineage>
        <taxon>unclassified sequences</taxon>
        <taxon>metagenomes</taxon>
        <taxon>ecological metagenomes</taxon>
    </lineage>
</organism>
<name>A0A381ZAH2_9ZZZZ</name>
<dbReference type="CDD" id="cd16841">
    <property type="entry name" value="RraA_family"/>
    <property type="match status" value="1"/>
</dbReference>
<dbReference type="EMBL" id="UINC01020472">
    <property type="protein sequence ID" value="SVA85941.1"/>
    <property type="molecule type" value="Genomic_DNA"/>
</dbReference>
<dbReference type="Pfam" id="PF03737">
    <property type="entry name" value="RraA-like"/>
    <property type="match status" value="1"/>
</dbReference>
<dbReference type="InterPro" id="IPR036704">
    <property type="entry name" value="RraA/RraA-like_sf"/>
</dbReference>